<proteinExistence type="inferred from homology"/>
<evidence type="ECO:0000256" key="2">
    <source>
        <dbReference type="ARBA" id="ARBA00022679"/>
    </source>
</evidence>
<evidence type="ECO:0000256" key="5">
    <source>
        <dbReference type="ARBA" id="ARBA00022840"/>
    </source>
</evidence>
<evidence type="ECO:0000256" key="6">
    <source>
        <dbReference type="PROSITE-ProRule" id="PRU10141"/>
    </source>
</evidence>
<dbReference type="InterPro" id="IPR008271">
    <property type="entry name" value="Ser/Thr_kinase_AS"/>
</dbReference>
<dbReference type="PROSITE" id="PS00107">
    <property type="entry name" value="PROTEIN_KINASE_ATP"/>
    <property type="match status" value="1"/>
</dbReference>
<keyword evidence="4" id="KW-0418">Kinase</keyword>
<evidence type="ECO:0000313" key="11">
    <source>
        <dbReference type="Proteomes" id="UP001281761"/>
    </source>
</evidence>
<dbReference type="GO" id="GO:0016740">
    <property type="term" value="F:transferase activity"/>
    <property type="evidence" value="ECO:0007669"/>
    <property type="project" value="UniProtKB-KW"/>
</dbReference>
<keyword evidence="1 7" id="KW-0723">Serine/threonine-protein kinase</keyword>
<evidence type="ECO:0000313" key="10">
    <source>
        <dbReference type="EMBL" id="KAK2959169.1"/>
    </source>
</evidence>
<gene>
    <name evidence="10" type="ORF">BLNAU_5964</name>
</gene>
<dbReference type="SMART" id="SM00220">
    <property type="entry name" value="S_TKc"/>
    <property type="match status" value="1"/>
</dbReference>
<dbReference type="InterPro" id="IPR017441">
    <property type="entry name" value="Protein_kinase_ATP_BS"/>
</dbReference>
<reference evidence="10 11" key="1">
    <citation type="journal article" date="2022" name="bioRxiv">
        <title>Genomics of Preaxostyla Flagellates Illuminates Evolutionary Transitions and the Path Towards Mitochondrial Loss.</title>
        <authorList>
            <person name="Novak L.V.F."/>
            <person name="Treitli S.C."/>
            <person name="Pyrih J."/>
            <person name="Halakuc P."/>
            <person name="Pipaliya S.V."/>
            <person name="Vacek V."/>
            <person name="Brzon O."/>
            <person name="Soukal P."/>
            <person name="Eme L."/>
            <person name="Dacks J.B."/>
            <person name="Karnkowska A."/>
            <person name="Elias M."/>
            <person name="Hampl V."/>
        </authorList>
    </citation>
    <scope>NUCLEOTIDE SEQUENCE [LARGE SCALE GENOMIC DNA]</scope>
    <source>
        <strain evidence="10">NAU3</strain>
        <tissue evidence="10">Gut</tissue>
    </source>
</reference>
<feature type="compositionally biased region" description="Pro residues" evidence="8">
    <location>
        <begin position="334"/>
        <end position="343"/>
    </location>
</feature>
<organism evidence="10 11">
    <name type="scientific">Blattamonas nauphoetae</name>
    <dbReference type="NCBI Taxonomy" id="2049346"/>
    <lineage>
        <taxon>Eukaryota</taxon>
        <taxon>Metamonada</taxon>
        <taxon>Preaxostyla</taxon>
        <taxon>Oxymonadida</taxon>
        <taxon>Blattamonas</taxon>
    </lineage>
</organism>
<evidence type="ECO:0000256" key="3">
    <source>
        <dbReference type="ARBA" id="ARBA00022741"/>
    </source>
</evidence>
<feature type="region of interest" description="Disordered" evidence="8">
    <location>
        <begin position="323"/>
        <end position="381"/>
    </location>
</feature>
<evidence type="ECO:0000256" key="7">
    <source>
        <dbReference type="RuleBase" id="RU000304"/>
    </source>
</evidence>
<feature type="domain" description="Protein kinase" evidence="9">
    <location>
        <begin position="21"/>
        <end position="293"/>
    </location>
</feature>
<name>A0ABQ9Y679_9EUKA</name>
<feature type="compositionally biased region" description="Low complexity" evidence="8">
    <location>
        <begin position="344"/>
        <end position="353"/>
    </location>
</feature>
<dbReference type="EMBL" id="JARBJD010000032">
    <property type="protein sequence ID" value="KAK2959169.1"/>
    <property type="molecule type" value="Genomic_DNA"/>
</dbReference>
<evidence type="ECO:0000256" key="8">
    <source>
        <dbReference type="SAM" id="MobiDB-lite"/>
    </source>
</evidence>
<evidence type="ECO:0000256" key="1">
    <source>
        <dbReference type="ARBA" id="ARBA00022527"/>
    </source>
</evidence>
<evidence type="ECO:0000259" key="9">
    <source>
        <dbReference type="PROSITE" id="PS50011"/>
    </source>
</evidence>
<accession>A0ABQ9Y679</accession>
<feature type="binding site" evidence="6">
    <location>
        <position position="48"/>
    </location>
    <ligand>
        <name>ATP</name>
        <dbReference type="ChEBI" id="CHEBI:30616"/>
    </ligand>
</feature>
<comment type="similarity">
    <text evidence="7">Belongs to the protein kinase superfamily.</text>
</comment>
<protein>
    <recommendedName>
        <fullName evidence="9">Protein kinase domain-containing protein</fullName>
    </recommendedName>
</protein>
<dbReference type="Gene3D" id="1.10.510.10">
    <property type="entry name" value="Transferase(Phosphotransferase) domain 1"/>
    <property type="match status" value="1"/>
</dbReference>
<keyword evidence="5 6" id="KW-0067">ATP-binding</keyword>
<dbReference type="CDD" id="cd14014">
    <property type="entry name" value="STKc_PknB_like"/>
    <property type="match status" value="1"/>
</dbReference>
<keyword evidence="3 6" id="KW-0547">Nucleotide-binding</keyword>
<dbReference type="PROSITE" id="PS50011">
    <property type="entry name" value="PROTEIN_KINASE_DOM"/>
    <property type="match status" value="1"/>
</dbReference>
<dbReference type="InterPro" id="IPR000719">
    <property type="entry name" value="Prot_kinase_dom"/>
</dbReference>
<dbReference type="PROSITE" id="PS00108">
    <property type="entry name" value="PROTEIN_KINASE_ST"/>
    <property type="match status" value="1"/>
</dbReference>
<dbReference type="PANTHER" id="PTHR24345">
    <property type="entry name" value="SERINE/THREONINE-PROTEIN KINASE PLK"/>
    <property type="match status" value="1"/>
</dbReference>
<comment type="caution">
    <text evidence="10">The sequence shown here is derived from an EMBL/GenBank/DDBJ whole genome shotgun (WGS) entry which is preliminary data.</text>
</comment>
<dbReference type="SUPFAM" id="SSF56112">
    <property type="entry name" value="Protein kinase-like (PK-like)"/>
    <property type="match status" value="1"/>
</dbReference>
<sequence>MSNPQAIPQQTVQQILHQKGYQNPLFLGQGQFGAVYRVEKDYKFFAAKLVLTERVAPGELRAGTFLLQKGLTSQYLVNFLEHVLIPPYTLFVMDFANLQDLSESHKITPQMPPSTVFMIAYQILGGLSVMHQSGLIHRDIKPDNVLFHYDHDLDKVFAKISDFGTATDLKSRNETQFSQMQKIQLAKTFAGTPIYMAPEVAIYGEDYGYTVDCWAVGIMIFQFLYGKHPFNISSYLSMARSIEQGVQFPENPYHPNNPEWVYMDPLNFLIKGLLEPKPQNRLRARDAISLECFRNLWDLPNPSLTWPQYTALMKNPYLQHPTRPTLPNVVPHPIIQPPKPEPTPSSSLPTHHQQGPPPEPAPLALSHQQTTSLKPKQEDTRPRYELVVSLKEIPIKCGDRLIERRQWLSEHFQNET</sequence>
<dbReference type="PANTHER" id="PTHR24345:SF0">
    <property type="entry name" value="CELL CYCLE SERINE_THREONINE-PROTEIN KINASE CDC5_MSD2"/>
    <property type="match status" value="1"/>
</dbReference>
<keyword evidence="2 10" id="KW-0808">Transferase</keyword>
<dbReference type="Proteomes" id="UP001281761">
    <property type="component" value="Unassembled WGS sequence"/>
</dbReference>
<dbReference type="InterPro" id="IPR011009">
    <property type="entry name" value="Kinase-like_dom_sf"/>
</dbReference>
<evidence type="ECO:0000256" key="4">
    <source>
        <dbReference type="ARBA" id="ARBA00022777"/>
    </source>
</evidence>
<keyword evidence="11" id="KW-1185">Reference proteome</keyword>
<dbReference type="Pfam" id="PF00069">
    <property type="entry name" value="Pkinase"/>
    <property type="match status" value="1"/>
</dbReference>